<dbReference type="EMBL" id="JAWDJR010000023">
    <property type="protein sequence ID" value="KAK9952941.1"/>
    <property type="molecule type" value="Genomic_DNA"/>
</dbReference>
<dbReference type="PROSITE" id="PS50835">
    <property type="entry name" value="IG_LIKE"/>
    <property type="match status" value="3"/>
</dbReference>
<dbReference type="InterPro" id="IPR007110">
    <property type="entry name" value="Ig-like_dom"/>
</dbReference>
<feature type="region of interest" description="Disordered" evidence="3">
    <location>
        <begin position="494"/>
        <end position="554"/>
    </location>
</feature>
<evidence type="ECO:0000256" key="2">
    <source>
        <dbReference type="ARBA" id="ARBA00023157"/>
    </source>
</evidence>
<sequence>MDMRSLLTLTVLLALIREDNGQSQNKPTVSLLPRFPDVFVGDDITLICKGGSGTIKWFINGAQQSHQDYLMVLTAVTSDNSREYECERGGLKSNKLPINVLELEPHAQLTPSIGGAVMSKGDGRNLVLQVDDDPKGWACFVLRGENGFRIQPAVDEKRKRAVIFAELKEAKRATFWCKNDTKRSNAVTLKMTELRVMLEPPAVPPLLGESVALRCVVWGGGKVENAVFFKDNKSVSNEMKDTYIITSATQDQTGKYSCRATYRYSHISPDAARQEGISDAQELKVIGGPPAATVIPVSTTSLRCSCKDCSADCTSYRWYRTHLDDSFARQKFTEKGQDIDMKESGLYSCRLDCGKGFSRFSKVYHYEAQPTPVPVNVLPIMAAILMVLGVLIVVLVALKCRRRGESSVQTTERDKDKKTGGVYEQIQLTDQAVYHTLGEGTDKDKGEGGYEALQKRQEETVYHTLAPGEGQSQGEGQGGYEALKNVKAEVYQTLSSAESKTPAGESEGGYEQLPQKAKDYEVITVEENPYEELKAGQQDKKQTSKDKEEEKASD</sequence>
<keyword evidence="4" id="KW-0812">Transmembrane</keyword>
<accession>A0AAW1YUY3</accession>
<keyword evidence="8" id="KW-1185">Reference proteome</keyword>
<evidence type="ECO:0000256" key="4">
    <source>
        <dbReference type="SAM" id="Phobius"/>
    </source>
</evidence>
<organism evidence="7 8">
    <name type="scientific">Culter alburnus</name>
    <name type="common">Topmouth culter</name>
    <dbReference type="NCBI Taxonomy" id="194366"/>
    <lineage>
        <taxon>Eukaryota</taxon>
        <taxon>Metazoa</taxon>
        <taxon>Chordata</taxon>
        <taxon>Craniata</taxon>
        <taxon>Vertebrata</taxon>
        <taxon>Euteleostomi</taxon>
        <taxon>Actinopterygii</taxon>
        <taxon>Neopterygii</taxon>
        <taxon>Teleostei</taxon>
        <taxon>Ostariophysi</taxon>
        <taxon>Cypriniformes</taxon>
        <taxon>Xenocyprididae</taxon>
        <taxon>Xenocypridinae</taxon>
        <taxon>Culter</taxon>
    </lineage>
</organism>
<keyword evidence="1 5" id="KW-0732">Signal</keyword>
<dbReference type="Gene3D" id="2.60.40.10">
    <property type="entry name" value="Immunoglobulins"/>
    <property type="match status" value="2"/>
</dbReference>
<dbReference type="GO" id="GO:0004888">
    <property type="term" value="F:transmembrane signaling receptor activity"/>
    <property type="evidence" value="ECO:0007669"/>
    <property type="project" value="TreeGrafter"/>
</dbReference>
<dbReference type="InterPro" id="IPR013783">
    <property type="entry name" value="Ig-like_fold"/>
</dbReference>
<dbReference type="GO" id="GO:0006955">
    <property type="term" value="P:immune response"/>
    <property type="evidence" value="ECO:0007669"/>
    <property type="project" value="TreeGrafter"/>
</dbReference>
<dbReference type="PANTHER" id="PTHR11481">
    <property type="entry name" value="IMMUNOGLOBULIN FC RECEPTOR"/>
    <property type="match status" value="1"/>
</dbReference>
<dbReference type="InterPro" id="IPR036179">
    <property type="entry name" value="Ig-like_dom_sf"/>
</dbReference>
<dbReference type="PANTHER" id="PTHR11481:SF64">
    <property type="entry name" value="FC RECEPTOR-LIKE PROTEIN 4"/>
    <property type="match status" value="1"/>
</dbReference>
<evidence type="ECO:0000256" key="5">
    <source>
        <dbReference type="SAM" id="SignalP"/>
    </source>
</evidence>
<comment type="caution">
    <text evidence="7">The sequence shown here is derived from an EMBL/GenBank/DDBJ whole genome shotgun (WGS) entry which is preliminary data.</text>
</comment>
<feature type="domain" description="Ig-like" evidence="6">
    <location>
        <begin position="269"/>
        <end position="351"/>
    </location>
</feature>
<evidence type="ECO:0000313" key="7">
    <source>
        <dbReference type="EMBL" id="KAK9952941.1"/>
    </source>
</evidence>
<feature type="chain" id="PRO_5043351629" description="Ig-like domain-containing protein" evidence="5">
    <location>
        <begin position="22"/>
        <end position="554"/>
    </location>
</feature>
<keyword evidence="4" id="KW-1133">Transmembrane helix</keyword>
<dbReference type="Pfam" id="PF13895">
    <property type="entry name" value="Ig_2"/>
    <property type="match status" value="1"/>
</dbReference>
<keyword evidence="2" id="KW-1015">Disulfide bond</keyword>
<gene>
    <name evidence="7" type="ORF">ABG768_016968</name>
</gene>
<feature type="domain" description="Ig-like" evidence="6">
    <location>
        <begin position="27"/>
        <end position="86"/>
    </location>
</feature>
<dbReference type="InterPro" id="IPR003599">
    <property type="entry name" value="Ig_sub"/>
</dbReference>
<feature type="domain" description="Ig-like" evidence="6">
    <location>
        <begin position="208"/>
        <end position="268"/>
    </location>
</feature>
<keyword evidence="4" id="KW-0472">Membrane</keyword>
<feature type="compositionally biased region" description="Basic and acidic residues" evidence="3">
    <location>
        <begin position="531"/>
        <end position="554"/>
    </location>
</feature>
<name>A0AAW1YUY3_CULAL</name>
<dbReference type="SUPFAM" id="SSF48726">
    <property type="entry name" value="Immunoglobulin"/>
    <property type="match status" value="2"/>
</dbReference>
<feature type="signal peptide" evidence="5">
    <location>
        <begin position="1"/>
        <end position="21"/>
    </location>
</feature>
<dbReference type="InterPro" id="IPR050488">
    <property type="entry name" value="Ig_Fc_receptor"/>
</dbReference>
<dbReference type="GO" id="GO:0009897">
    <property type="term" value="C:external side of plasma membrane"/>
    <property type="evidence" value="ECO:0007669"/>
    <property type="project" value="TreeGrafter"/>
</dbReference>
<dbReference type="GO" id="GO:0007166">
    <property type="term" value="P:cell surface receptor signaling pathway"/>
    <property type="evidence" value="ECO:0007669"/>
    <property type="project" value="TreeGrafter"/>
</dbReference>
<protein>
    <recommendedName>
        <fullName evidence="6">Ig-like domain-containing protein</fullName>
    </recommendedName>
</protein>
<evidence type="ECO:0000313" key="8">
    <source>
        <dbReference type="Proteomes" id="UP001479290"/>
    </source>
</evidence>
<feature type="transmembrane region" description="Helical" evidence="4">
    <location>
        <begin position="377"/>
        <end position="398"/>
    </location>
</feature>
<reference evidence="7 8" key="1">
    <citation type="submission" date="2024-05" db="EMBL/GenBank/DDBJ databases">
        <title>A high-quality chromosomal-level genome assembly of Topmouth culter (Culter alburnus).</title>
        <authorList>
            <person name="Zhao H."/>
        </authorList>
    </citation>
    <scope>NUCLEOTIDE SEQUENCE [LARGE SCALE GENOMIC DNA]</scope>
    <source>
        <strain evidence="7">CATC2023</strain>
        <tissue evidence="7">Muscle</tissue>
    </source>
</reference>
<dbReference type="Proteomes" id="UP001479290">
    <property type="component" value="Unassembled WGS sequence"/>
</dbReference>
<evidence type="ECO:0000256" key="3">
    <source>
        <dbReference type="SAM" id="MobiDB-lite"/>
    </source>
</evidence>
<dbReference type="SMART" id="SM00409">
    <property type="entry name" value="IG"/>
    <property type="match status" value="2"/>
</dbReference>
<evidence type="ECO:0000256" key="1">
    <source>
        <dbReference type="ARBA" id="ARBA00022729"/>
    </source>
</evidence>
<dbReference type="AlphaFoldDB" id="A0AAW1YUY3"/>
<proteinExistence type="predicted"/>
<evidence type="ECO:0000259" key="6">
    <source>
        <dbReference type="PROSITE" id="PS50835"/>
    </source>
</evidence>